<dbReference type="AlphaFoldDB" id="I2B9H2"/>
<proteinExistence type="predicted"/>
<reference evidence="1 2" key="1">
    <citation type="journal article" date="2012" name="J. Bacteriol.">
        <title>Complete genome sequence of the B12-producing Shimwellia blattae strain DSM 4481, isolated from a cockroach.</title>
        <authorList>
            <person name="Brzuszkiewicz E."/>
            <person name="Waschkowitz T."/>
            <person name="Wiezer A."/>
            <person name="Daniel R."/>
        </authorList>
    </citation>
    <scope>NUCLEOTIDE SEQUENCE [LARGE SCALE GENOMIC DNA]</scope>
    <source>
        <strain evidence="2">ATCC 29907 / DSM 4481 / JCM 1650 / NBRC 105725 / CDC 9005-74</strain>
    </source>
</reference>
<name>I2B9H2_SHIBC</name>
<dbReference type="HOGENOM" id="CLU_1766769_0_0_6"/>
<dbReference type="Gene3D" id="1.10.3600.10">
    <property type="entry name" value="Putative bacterial toxin ydaT"/>
    <property type="match status" value="1"/>
</dbReference>
<dbReference type="InterPro" id="IPR037042">
    <property type="entry name" value="YdaT-like_sf"/>
</dbReference>
<organism evidence="1 2">
    <name type="scientific">Shimwellia blattae (strain ATCC 29907 / DSM 4481 / JCM 1650 / NBRC 105725 / CDC 9005-74)</name>
    <name type="common">Escherichia blattae</name>
    <dbReference type="NCBI Taxonomy" id="630626"/>
    <lineage>
        <taxon>Bacteria</taxon>
        <taxon>Pseudomonadati</taxon>
        <taxon>Pseudomonadota</taxon>
        <taxon>Gammaproteobacteria</taxon>
        <taxon>Enterobacterales</taxon>
        <taxon>Enterobacteriaceae</taxon>
        <taxon>Shimwellia</taxon>
    </lineage>
</organism>
<dbReference type="STRING" id="630626.EBL_c20850"/>
<evidence type="ECO:0000313" key="2">
    <source>
        <dbReference type="Proteomes" id="UP000001955"/>
    </source>
</evidence>
<protein>
    <submittedName>
        <fullName evidence="1">Uncharacterized protein</fullName>
    </submittedName>
</protein>
<dbReference type="OrthoDB" id="6556073at2"/>
<gene>
    <name evidence="1" type="ordered locus">EBL_c20850</name>
</gene>
<sequence length="147" mass="16365">MKIRVTVDQVAVGVNDWALRTSWKTVSIAISEKYHETVGGELLPRPDSETGIRNAAQRVRRIFGLGGNRYRQMASMLTDTALQAMPRDKRLELEEPDSPQLASARLMASYGEAMAALAIRCPTALIKLNRVMDHLHALIPLVEQLIT</sequence>
<keyword evidence="2" id="KW-1185">Reference proteome</keyword>
<evidence type="ECO:0000313" key="1">
    <source>
        <dbReference type="EMBL" id="AFJ47176.1"/>
    </source>
</evidence>
<accession>I2B9H2</accession>
<dbReference type="KEGG" id="ebt:EBL_c20850"/>
<dbReference type="RefSeq" id="WP_002443618.1">
    <property type="nucleotide sequence ID" value="NC_017910.1"/>
</dbReference>
<dbReference type="EMBL" id="CP001560">
    <property type="protein sequence ID" value="AFJ47176.1"/>
    <property type="molecule type" value="Genomic_DNA"/>
</dbReference>
<accession>K6WKK6</accession>
<dbReference type="Proteomes" id="UP000001955">
    <property type="component" value="Chromosome"/>
</dbReference>